<dbReference type="PANTHER" id="PTHR21530">
    <property type="entry name" value="PHEROMONE SHUTDOWN PROTEIN"/>
    <property type="match status" value="1"/>
</dbReference>
<dbReference type="Proteomes" id="UP001432180">
    <property type="component" value="Chromosome"/>
</dbReference>
<sequence>MTLARDSRAAAGAGEEPMETLSVGDASVTLLGTAHVSRASVEKVRELLREPGAYEAVAVELCQSRYQALIDPDALAELDLFAVIRQKRAHMVAANLALSAYQQRLADQIGVEPGAEQREAIMLARRLGLPVLLIDREIGVTLRRAARNMGFFKRLNLFVGLVAGLLSRDQVTEEDIEALKQGDVLETAFSEFAENRQDLFAPLISERDQFMAARLREEISQHRYPRVLAVIGAGHSKGVARELRQQSRPADELITELQSVPPPGKLWRAFPWLVVVIIVGLFAYGFTQGPDVGWNVIGDWVLINGGLSAFGAALAGAHPLTVLGAFCAAPLTSLNPTIGAGMVAAGIELALRRPRVGDFHRLRDEIARWTGWWRNRVARILLVFLFSTIGSALGTYIAGFHLVAQLFG</sequence>
<dbReference type="CDD" id="cd14726">
    <property type="entry name" value="TraB_PrgY-like"/>
    <property type="match status" value="1"/>
</dbReference>
<keyword evidence="4" id="KW-1185">Reference proteome</keyword>
<name>A0ABZ0S543_9GAMM</name>
<keyword evidence="2" id="KW-0472">Membrane</keyword>
<dbReference type="PANTHER" id="PTHR21530:SF7">
    <property type="entry name" value="TRAB DOMAIN-CONTAINING PROTEIN"/>
    <property type="match status" value="1"/>
</dbReference>
<evidence type="ECO:0000256" key="1">
    <source>
        <dbReference type="SAM" id="MobiDB-lite"/>
    </source>
</evidence>
<evidence type="ECO:0000313" key="4">
    <source>
        <dbReference type="Proteomes" id="UP001432180"/>
    </source>
</evidence>
<feature type="transmembrane region" description="Helical" evidence="2">
    <location>
        <begin position="380"/>
        <end position="404"/>
    </location>
</feature>
<gene>
    <name evidence="3" type="ORF">Thiowin_01128</name>
</gene>
<dbReference type="InterPro" id="IPR005230">
    <property type="entry name" value="TraB_bac"/>
</dbReference>
<keyword evidence="2" id="KW-1133">Transmembrane helix</keyword>
<feature type="region of interest" description="Disordered" evidence="1">
    <location>
        <begin position="1"/>
        <end position="20"/>
    </location>
</feature>
<dbReference type="InterPro" id="IPR046345">
    <property type="entry name" value="TraB_PrgY-like"/>
</dbReference>
<proteinExistence type="predicted"/>
<reference evidence="3 4" key="1">
    <citation type="journal article" date="2023" name="Microorganisms">
        <title>Thiorhodovibrio frisius and Trv. litoralis spp. nov., Two Novel Members from a Clade of Fastidious Purple Sulfur Bacteria That Exhibit Unique Red-Shifted Light-Harvesting Capabilities.</title>
        <authorList>
            <person name="Methner A."/>
            <person name="Kuzyk S.B."/>
            <person name="Petersen J."/>
            <person name="Bauer S."/>
            <person name="Brinkmann H."/>
            <person name="Sichau K."/>
            <person name="Wanner G."/>
            <person name="Wolf J."/>
            <person name="Neumann-Schaal M."/>
            <person name="Henke P."/>
            <person name="Tank M."/>
            <person name="Sproer C."/>
            <person name="Bunk B."/>
            <person name="Overmann J."/>
        </authorList>
    </citation>
    <scope>NUCLEOTIDE SEQUENCE [LARGE SCALE GENOMIC DNA]</scope>
    <source>
        <strain evidence="3 4">DSM 6702</strain>
    </source>
</reference>
<dbReference type="EMBL" id="CP121472">
    <property type="protein sequence ID" value="WPL16175.1"/>
    <property type="molecule type" value="Genomic_DNA"/>
</dbReference>
<feature type="transmembrane region" description="Helical" evidence="2">
    <location>
        <begin position="269"/>
        <end position="287"/>
    </location>
</feature>
<dbReference type="Pfam" id="PF01963">
    <property type="entry name" value="TraB_PrgY_gumN"/>
    <property type="match status" value="1"/>
</dbReference>
<evidence type="ECO:0000256" key="2">
    <source>
        <dbReference type="SAM" id="Phobius"/>
    </source>
</evidence>
<protein>
    <submittedName>
        <fullName evidence="3">TraB family protein</fullName>
    </submittedName>
</protein>
<evidence type="ECO:0000313" key="3">
    <source>
        <dbReference type="EMBL" id="WPL16175.1"/>
    </source>
</evidence>
<keyword evidence="2" id="KW-0812">Transmembrane</keyword>
<accession>A0ABZ0S543</accession>
<organism evidence="3 4">
    <name type="scientific">Thiorhodovibrio winogradskyi</name>
    <dbReference type="NCBI Taxonomy" id="77007"/>
    <lineage>
        <taxon>Bacteria</taxon>
        <taxon>Pseudomonadati</taxon>
        <taxon>Pseudomonadota</taxon>
        <taxon>Gammaproteobacteria</taxon>
        <taxon>Chromatiales</taxon>
        <taxon>Chromatiaceae</taxon>
        <taxon>Thiorhodovibrio</taxon>
    </lineage>
</organism>
<dbReference type="InterPro" id="IPR002816">
    <property type="entry name" value="TraB/PrgY/GumN_fam"/>
</dbReference>
<dbReference type="NCBIfam" id="TIGR00261">
    <property type="entry name" value="traB"/>
    <property type="match status" value="1"/>
</dbReference>
<dbReference type="RefSeq" id="WP_328986725.1">
    <property type="nucleotide sequence ID" value="NZ_CP121472.1"/>
</dbReference>